<comment type="caution">
    <text evidence="8">Lacks conserved residue(s) required for the propagation of feature annotation.</text>
</comment>
<reference evidence="10" key="1">
    <citation type="submission" date="2020-08" db="EMBL/GenBank/DDBJ databases">
        <title>Genome sequencing and assembly of the red palm weevil Rhynchophorus ferrugineus.</title>
        <authorList>
            <person name="Dias G.B."/>
            <person name="Bergman C.M."/>
            <person name="Manee M."/>
        </authorList>
    </citation>
    <scope>NUCLEOTIDE SEQUENCE</scope>
    <source>
        <strain evidence="10">AA-2017</strain>
        <tissue evidence="10">Whole larva</tissue>
    </source>
</reference>
<evidence type="ECO:0000313" key="10">
    <source>
        <dbReference type="EMBL" id="KAF7281024.1"/>
    </source>
</evidence>
<evidence type="ECO:0000256" key="8">
    <source>
        <dbReference type="PROSITE-ProRule" id="PRU00464"/>
    </source>
</evidence>
<name>A0A834MJR6_RHYFE</name>
<dbReference type="GO" id="GO:0046872">
    <property type="term" value="F:metal ion binding"/>
    <property type="evidence" value="ECO:0007669"/>
    <property type="project" value="UniProtKB-KW"/>
</dbReference>
<dbReference type="GO" id="GO:0005634">
    <property type="term" value="C:nucleus"/>
    <property type="evidence" value="ECO:0007669"/>
    <property type="project" value="UniProtKB-SubCell"/>
</dbReference>
<protein>
    <recommendedName>
        <fullName evidence="9">HIT domain-containing protein</fullName>
    </recommendedName>
</protein>
<dbReference type="GO" id="GO:1990165">
    <property type="term" value="F:single-strand break-containing DNA binding"/>
    <property type="evidence" value="ECO:0007669"/>
    <property type="project" value="TreeGrafter"/>
</dbReference>
<dbReference type="Pfam" id="PF16278">
    <property type="entry name" value="zf-C2HE"/>
    <property type="match status" value="1"/>
</dbReference>
<evidence type="ECO:0000256" key="3">
    <source>
        <dbReference type="ARBA" id="ARBA00022763"/>
    </source>
</evidence>
<dbReference type="GO" id="GO:0003725">
    <property type="term" value="F:double-stranded RNA binding"/>
    <property type="evidence" value="ECO:0007669"/>
    <property type="project" value="TreeGrafter"/>
</dbReference>
<keyword evidence="5" id="KW-0238">DNA-binding</keyword>
<evidence type="ECO:0000256" key="5">
    <source>
        <dbReference type="ARBA" id="ARBA00023125"/>
    </source>
</evidence>
<dbReference type="GO" id="GO:0033699">
    <property type="term" value="F:DNA 5'-adenosine monophosphate hydrolase activity"/>
    <property type="evidence" value="ECO:0007669"/>
    <property type="project" value="TreeGrafter"/>
</dbReference>
<keyword evidence="6" id="KW-0234">DNA repair</keyword>
<dbReference type="AlphaFoldDB" id="A0A834MJR6"/>
<accession>A0A834MJR6</accession>
<dbReference type="InterPro" id="IPR036265">
    <property type="entry name" value="HIT-like_sf"/>
</dbReference>
<dbReference type="Proteomes" id="UP000625711">
    <property type="component" value="Unassembled WGS sequence"/>
</dbReference>
<dbReference type="InterPro" id="IPR011146">
    <property type="entry name" value="HIT-like"/>
</dbReference>
<proteinExistence type="predicted"/>
<evidence type="ECO:0000259" key="9">
    <source>
        <dbReference type="PROSITE" id="PS51084"/>
    </source>
</evidence>
<dbReference type="SUPFAM" id="SSF54197">
    <property type="entry name" value="HIT-like"/>
    <property type="match status" value="1"/>
</dbReference>
<evidence type="ECO:0000256" key="6">
    <source>
        <dbReference type="ARBA" id="ARBA00023204"/>
    </source>
</evidence>
<dbReference type="Gene3D" id="3.30.428.10">
    <property type="entry name" value="HIT-like"/>
    <property type="match status" value="1"/>
</dbReference>
<evidence type="ECO:0000256" key="4">
    <source>
        <dbReference type="ARBA" id="ARBA00022833"/>
    </source>
</evidence>
<dbReference type="GO" id="GO:0003697">
    <property type="term" value="F:single-stranded DNA binding"/>
    <property type="evidence" value="ECO:0007669"/>
    <property type="project" value="TreeGrafter"/>
</dbReference>
<evidence type="ECO:0000256" key="7">
    <source>
        <dbReference type="ARBA" id="ARBA00023242"/>
    </source>
</evidence>
<dbReference type="GO" id="GO:0000012">
    <property type="term" value="P:single strand break repair"/>
    <property type="evidence" value="ECO:0007669"/>
    <property type="project" value="TreeGrafter"/>
</dbReference>
<evidence type="ECO:0000256" key="1">
    <source>
        <dbReference type="ARBA" id="ARBA00004123"/>
    </source>
</evidence>
<dbReference type="OrthoDB" id="3512845at2759"/>
<evidence type="ECO:0000256" key="2">
    <source>
        <dbReference type="ARBA" id="ARBA00022723"/>
    </source>
</evidence>
<evidence type="ECO:0000313" key="11">
    <source>
        <dbReference type="Proteomes" id="UP000625711"/>
    </source>
</evidence>
<dbReference type="PANTHER" id="PTHR12486:SF4">
    <property type="entry name" value="APRATAXIN"/>
    <property type="match status" value="1"/>
</dbReference>
<keyword evidence="2" id="KW-0479">Metal-binding</keyword>
<dbReference type="PROSITE" id="PS51084">
    <property type="entry name" value="HIT_2"/>
    <property type="match status" value="1"/>
</dbReference>
<keyword evidence="11" id="KW-1185">Reference proteome</keyword>
<gene>
    <name evidence="10" type="ORF">GWI33_005210</name>
</gene>
<keyword evidence="3" id="KW-0227">DNA damage</keyword>
<dbReference type="FunFam" id="3.30.428.10:FF:000004">
    <property type="entry name" value="aprataxin isoform X2"/>
    <property type="match status" value="1"/>
</dbReference>
<feature type="domain" description="HIT" evidence="9">
    <location>
        <begin position="22"/>
        <end position="125"/>
    </location>
</feature>
<organism evidence="10 11">
    <name type="scientific">Rhynchophorus ferrugineus</name>
    <name type="common">Red palm weevil</name>
    <name type="synonym">Curculio ferrugineus</name>
    <dbReference type="NCBI Taxonomy" id="354439"/>
    <lineage>
        <taxon>Eukaryota</taxon>
        <taxon>Metazoa</taxon>
        <taxon>Ecdysozoa</taxon>
        <taxon>Arthropoda</taxon>
        <taxon>Hexapoda</taxon>
        <taxon>Insecta</taxon>
        <taxon>Pterygota</taxon>
        <taxon>Neoptera</taxon>
        <taxon>Endopterygota</taxon>
        <taxon>Coleoptera</taxon>
        <taxon>Polyphaga</taxon>
        <taxon>Cucujiformia</taxon>
        <taxon>Curculionidae</taxon>
        <taxon>Dryophthorinae</taxon>
        <taxon>Rhynchophorus</taxon>
    </lineage>
</organism>
<keyword evidence="7" id="KW-0539">Nucleus</keyword>
<sequence length="202" mass="23695">MRRRLDKTKDDHEPNAKKGHWASGLLTTMKDKTYILEKDDLVTMIKDMYPKAKYHYLVLPNENISNLKALNASKVPLLEHMHNIGKKYIQKNHSNITFKMGYHAEASMHRLHLHIISVDMNSPCLKTKKHWNSFTTDFFLDSNEIIENLRKNGKVLLPSKQLCETYMKSALKCHKCHDTARNMPELKKHILTHLEHDRLSVR</sequence>
<keyword evidence="4" id="KW-0862">Zinc</keyword>
<dbReference type="EMBL" id="JAACXV010000262">
    <property type="protein sequence ID" value="KAF7281024.1"/>
    <property type="molecule type" value="Genomic_DNA"/>
</dbReference>
<comment type="subcellular location">
    <subcellularLocation>
        <location evidence="1">Nucleus</location>
    </subcellularLocation>
</comment>
<dbReference type="Pfam" id="PF11969">
    <property type="entry name" value="DcpS_C"/>
    <property type="match status" value="1"/>
</dbReference>
<comment type="caution">
    <text evidence="10">The sequence shown here is derived from an EMBL/GenBank/DDBJ whole genome shotgun (WGS) entry which is preliminary data.</text>
</comment>
<dbReference type="GO" id="GO:0030983">
    <property type="term" value="F:mismatched DNA binding"/>
    <property type="evidence" value="ECO:0007669"/>
    <property type="project" value="TreeGrafter"/>
</dbReference>
<dbReference type="InterPro" id="IPR032566">
    <property type="entry name" value="Znf-C2HE"/>
</dbReference>
<dbReference type="PANTHER" id="PTHR12486">
    <property type="entry name" value="APRATAXIN-RELATED"/>
    <property type="match status" value="1"/>
</dbReference>